<evidence type="ECO:0000313" key="8">
    <source>
        <dbReference type="Proteomes" id="UP000177324"/>
    </source>
</evidence>
<dbReference type="InterPro" id="IPR004364">
    <property type="entry name" value="Aa-tRNA-synt_II"/>
</dbReference>
<keyword evidence="4" id="KW-0648">Protein biosynthesis</keyword>
<dbReference type="AlphaFoldDB" id="A0A1G1VRJ3"/>
<evidence type="ECO:0000256" key="1">
    <source>
        <dbReference type="ARBA" id="ARBA00022598"/>
    </source>
</evidence>
<keyword evidence="1" id="KW-0436">Ligase</keyword>
<accession>A0A1G1VRJ3</accession>
<dbReference type="STRING" id="1797589.A2784_00895"/>
<dbReference type="SUPFAM" id="SSF55681">
    <property type="entry name" value="Class II aaRS and biotin synthetases"/>
    <property type="match status" value="1"/>
</dbReference>
<dbReference type="Gene3D" id="3.30.930.10">
    <property type="entry name" value="Bira Bifunctional Protein, Domain 2"/>
    <property type="match status" value="1"/>
</dbReference>
<evidence type="ECO:0000259" key="6">
    <source>
        <dbReference type="PROSITE" id="PS50862"/>
    </source>
</evidence>
<evidence type="ECO:0000313" key="7">
    <source>
        <dbReference type="EMBL" id="OGY18016.1"/>
    </source>
</evidence>
<dbReference type="PANTHER" id="PTHR22594">
    <property type="entry name" value="ASPARTYL/LYSYL-TRNA SYNTHETASE"/>
    <property type="match status" value="1"/>
</dbReference>
<evidence type="ECO:0000256" key="3">
    <source>
        <dbReference type="ARBA" id="ARBA00022840"/>
    </source>
</evidence>
<feature type="domain" description="Aminoacyl-transfer RNA synthetases class-II family profile" evidence="6">
    <location>
        <begin position="86"/>
        <end position="386"/>
    </location>
</feature>
<sequence length="386" mass="44201">MGQASFQLLKNAPTESCIQIDCVNTKDPLTNNNVFFVQVCKIIGKWELNIQPGPRSDFDVFSKEKSDFLLKNRHLYIRNPKVMAILKFRHQMMGAVHHWYRKNGFIEITAPVLTKLPLYDDRSAMPLKIDGDDVYLTQCVGFYLESAVAAFEKVYNIGPSFRGEESRSKRHLMEYWHIKAEVAFANLEEGQKIIEDLVTFIVQDLVENGQEILKTLDAKPALEVLQAPYPKISYREAVKLMNDRGHPFPFGKSLSSIEEGILAEKFTTPFWIVGIPKSLEPFPYVIDANDAEVTRVSDLIAPRGYGELLGVAEKIYDASELRTRMDDKGKLDNPNYTWVEELRSSGFFPHVGSGMGVERFIRYVLGQDHVRDAIPFPRVFRRRVYP</sequence>
<dbReference type="Pfam" id="PF00152">
    <property type="entry name" value="tRNA-synt_2"/>
    <property type="match status" value="1"/>
</dbReference>
<dbReference type="PROSITE" id="PS50862">
    <property type="entry name" value="AA_TRNA_LIGASE_II"/>
    <property type="match status" value="1"/>
</dbReference>
<dbReference type="GO" id="GO:0006421">
    <property type="term" value="P:asparaginyl-tRNA aminoacylation"/>
    <property type="evidence" value="ECO:0007669"/>
    <property type="project" value="TreeGrafter"/>
</dbReference>
<protein>
    <recommendedName>
        <fullName evidence="6">Aminoacyl-transfer RNA synthetases class-II family profile domain-containing protein</fullName>
    </recommendedName>
</protein>
<evidence type="ECO:0000256" key="2">
    <source>
        <dbReference type="ARBA" id="ARBA00022741"/>
    </source>
</evidence>
<dbReference type="GO" id="GO:0004816">
    <property type="term" value="F:asparagine-tRNA ligase activity"/>
    <property type="evidence" value="ECO:0007669"/>
    <property type="project" value="TreeGrafter"/>
</dbReference>
<keyword evidence="2" id="KW-0547">Nucleotide-binding</keyword>
<proteinExistence type="predicted"/>
<dbReference type="EMBL" id="MHCH01000011">
    <property type="protein sequence ID" value="OGY18016.1"/>
    <property type="molecule type" value="Genomic_DNA"/>
</dbReference>
<evidence type="ECO:0000256" key="5">
    <source>
        <dbReference type="ARBA" id="ARBA00023146"/>
    </source>
</evidence>
<organism evidence="7 8">
    <name type="scientific">Candidatus Chisholmbacteria bacterium RIFCSPHIGHO2_01_FULL_48_12</name>
    <dbReference type="NCBI Taxonomy" id="1797589"/>
    <lineage>
        <taxon>Bacteria</taxon>
        <taxon>Candidatus Chisholmiibacteriota</taxon>
    </lineage>
</organism>
<dbReference type="PANTHER" id="PTHR22594:SF34">
    <property type="entry name" value="ASPARAGINE--TRNA LIGASE, MITOCHONDRIAL-RELATED"/>
    <property type="match status" value="1"/>
</dbReference>
<gene>
    <name evidence="7" type="ORF">A2784_00895</name>
</gene>
<keyword evidence="5" id="KW-0030">Aminoacyl-tRNA synthetase</keyword>
<keyword evidence="3" id="KW-0067">ATP-binding</keyword>
<dbReference type="Proteomes" id="UP000177324">
    <property type="component" value="Unassembled WGS sequence"/>
</dbReference>
<comment type="caution">
    <text evidence="7">The sequence shown here is derived from an EMBL/GenBank/DDBJ whole genome shotgun (WGS) entry which is preliminary data.</text>
</comment>
<reference evidence="7 8" key="1">
    <citation type="journal article" date="2016" name="Nat. Commun.">
        <title>Thousands of microbial genomes shed light on interconnected biogeochemical processes in an aquifer system.</title>
        <authorList>
            <person name="Anantharaman K."/>
            <person name="Brown C.T."/>
            <person name="Hug L.A."/>
            <person name="Sharon I."/>
            <person name="Castelle C.J."/>
            <person name="Probst A.J."/>
            <person name="Thomas B.C."/>
            <person name="Singh A."/>
            <person name="Wilkins M.J."/>
            <person name="Karaoz U."/>
            <person name="Brodie E.L."/>
            <person name="Williams K.H."/>
            <person name="Hubbard S.S."/>
            <person name="Banfield J.F."/>
        </authorList>
    </citation>
    <scope>NUCLEOTIDE SEQUENCE [LARGE SCALE GENOMIC DNA]</scope>
</reference>
<name>A0A1G1VRJ3_9BACT</name>
<dbReference type="InterPro" id="IPR006195">
    <property type="entry name" value="aa-tRNA-synth_II"/>
</dbReference>
<dbReference type="InterPro" id="IPR045864">
    <property type="entry name" value="aa-tRNA-synth_II/BPL/LPL"/>
</dbReference>
<evidence type="ECO:0000256" key="4">
    <source>
        <dbReference type="ARBA" id="ARBA00022917"/>
    </source>
</evidence>
<dbReference type="GO" id="GO:0005524">
    <property type="term" value="F:ATP binding"/>
    <property type="evidence" value="ECO:0007669"/>
    <property type="project" value="UniProtKB-KW"/>
</dbReference>